<dbReference type="Proteomes" id="UP001175001">
    <property type="component" value="Unassembled WGS sequence"/>
</dbReference>
<protein>
    <submittedName>
        <fullName evidence="2">Uncharacterized protein</fullName>
    </submittedName>
</protein>
<feature type="compositionally biased region" description="Low complexity" evidence="1">
    <location>
        <begin position="919"/>
        <end position="936"/>
    </location>
</feature>
<feature type="region of interest" description="Disordered" evidence="1">
    <location>
        <begin position="897"/>
        <end position="978"/>
    </location>
</feature>
<reference evidence="2" key="1">
    <citation type="submission" date="2023-06" db="EMBL/GenBank/DDBJ databases">
        <title>Multi-omics analyses reveal the molecular pathogenesis toolkit of Lasiodiplodia hormozganensis, a cross-kingdom pathogen.</title>
        <authorList>
            <person name="Felix C."/>
            <person name="Meneses R."/>
            <person name="Goncalves M.F.M."/>
            <person name="Tilleman L."/>
            <person name="Duarte A.S."/>
            <person name="Jorrin-Novo J.V."/>
            <person name="Van De Peer Y."/>
            <person name="Deforce D."/>
            <person name="Van Nieuwerburgh F."/>
            <person name="Esteves A.C."/>
            <person name="Alves A."/>
        </authorList>
    </citation>
    <scope>NUCLEOTIDE SEQUENCE</scope>
    <source>
        <strain evidence="2">CBS 339.90</strain>
    </source>
</reference>
<feature type="compositionally biased region" description="Acidic residues" evidence="1">
    <location>
        <begin position="857"/>
        <end position="866"/>
    </location>
</feature>
<proteinExistence type="predicted"/>
<feature type="compositionally biased region" description="Polar residues" evidence="1">
    <location>
        <begin position="604"/>
        <end position="614"/>
    </location>
</feature>
<feature type="region of interest" description="Disordered" evidence="1">
    <location>
        <begin position="231"/>
        <end position="262"/>
    </location>
</feature>
<feature type="compositionally biased region" description="Low complexity" evidence="1">
    <location>
        <begin position="237"/>
        <end position="256"/>
    </location>
</feature>
<feature type="region of interest" description="Disordered" evidence="1">
    <location>
        <begin position="290"/>
        <end position="311"/>
    </location>
</feature>
<dbReference type="InterPro" id="IPR013783">
    <property type="entry name" value="Ig-like_fold"/>
</dbReference>
<feature type="region of interest" description="Disordered" evidence="1">
    <location>
        <begin position="839"/>
        <end position="881"/>
    </location>
</feature>
<dbReference type="GO" id="GO:0016020">
    <property type="term" value="C:membrane"/>
    <property type="evidence" value="ECO:0007669"/>
    <property type="project" value="InterPro"/>
</dbReference>
<keyword evidence="3" id="KW-1185">Reference proteome</keyword>
<dbReference type="Gene3D" id="2.60.40.10">
    <property type="entry name" value="Immunoglobulins"/>
    <property type="match status" value="2"/>
</dbReference>
<accession>A0AA40CS11</accession>
<organism evidence="2 3">
    <name type="scientific">Lasiodiplodia hormozganensis</name>
    <dbReference type="NCBI Taxonomy" id="869390"/>
    <lineage>
        <taxon>Eukaryota</taxon>
        <taxon>Fungi</taxon>
        <taxon>Dikarya</taxon>
        <taxon>Ascomycota</taxon>
        <taxon>Pezizomycotina</taxon>
        <taxon>Dothideomycetes</taxon>
        <taxon>Dothideomycetes incertae sedis</taxon>
        <taxon>Botryosphaeriales</taxon>
        <taxon>Botryosphaeriaceae</taxon>
        <taxon>Lasiodiplodia</taxon>
    </lineage>
</organism>
<dbReference type="InterPro" id="IPR015919">
    <property type="entry name" value="Cadherin-like_sf"/>
</dbReference>
<feature type="compositionally biased region" description="Low complexity" evidence="1">
    <location>
        <begin position="486"/>
        <end position="495"/>
    </location>
</feature>
<evidence type="ECO:0000313" key="2">
    <source>
        <dbReference type="EMBL" id="KAK0647318.1"/>
    </source>
</evidence>
<comment type="caution">
    <text evidence="2">The sequence shown here is derived from an EMBL/GenBank/DDBJ whole genome shotgun (WGS) entry which is preliminary data.</text>
</comment>
<feature type="compositionally biased region" description="Low complexity" evidence="1">
    <location>
        <begin position="361"/>
        <end position="371"/>
    </location>
</feature>
<dbReference type="GO" id="GO:0005509">
    <property type="term" value="F:calcium ion binding"/>
    <property type="evidence" value="ECO:0007669"/>
    <property type="project" value="InterPro"/>
</dbReference>
<feature type="region of interest" description="Disordered" evidence="1">
    <location>
        <begin position="355"/>
        <end position="647"/>
    </location>
</feature>
<evidence type="ECO:0000256" key="1">
    <source>
        <dbReference type="SAM" id="MobiDB-lite"/>
    </source>
</evidence>
<name>A0AA40CS11_9PEZI</name>
<gene>
    <name evidence="2" type="ORF">DIS24_g7810</name>
</gene>
<dbReference type="EMBL" id="JAUJDW010000051">
    <property type="protein sequence ID" value="KAK0647318.1"/>
    <property type="molecule type" value="Genomic_DNA"/>
</dbReference>
<feature type="compositionally biased region" description="Basic and acidic residues" evidence="1">
    <location>
        <begin position="1013"/>
        <end position="1022"/>
    </location>
</feature>
<dbReference type="SUPFAM" id="SSF49313">
    <property type="entry name" value="Cadherin-like"/>
    <property type="match status" value="2"/>
</dbReference>
<feature type="compositionally biased region" description="Polar residues" evidence="1">
    <location>
        <begin position="438"/>
        <end position="458"/>
    </location>
</feature>
<feature type="compositionally biased region" description="Pro residues" evidence="1">
    <location>
        <begin position="909"/>
        <end position="918"/>
    </location>
</feature>
<dbReference type="AlphaFoldDB" id="A0AA40CS11"/>
<sequence length="1032" mass="106475">MVFSGTCSASSQTVDLMLVASDVIGFAGSSLVFTLSVSTHQLFFSHVEQTVNVTAGSEVNIADLRSQLSLDGEALSDTDFKNATASPPSWLSFDPKTLGIRGTAPQDVNSTSFTISAADRFGDVANTTILLMAGSELFRGAVGNLNAVVGEPAKFDLSNVVTKQPGLQVEVDLGSAAQWLHFDEDSLTISGEIPPSAAPQEIHGSIKVTTADGSQSDTGSFDIVVKAAEATGSNPRSTSATANASTTAGSSETSSAGLAPHETSNNGAVIAVSFSTLSTGMLSNGLLSPTASQFPAPPPSPCTTNRYSNAENRKSVRIVPGSPAADNSTILADTRPLDERRQSYIRNRALSRSPFFAAHTSSRGSSSQRPSMIGTLGDPRPSGDAGESAGRTLSPSSYYGSHPTAAGAMVSSTEERPQFPGSLRRKRTGQGRTARAYSESSSTAADTPSRWRSTNNGTIGPLTGTAPTESPRSSMILSGLSDSAYTTTEGTGTEEYSNGRSPADDDEGDPIDIDDPEELRISSDLSGSSEGIATRPPAFMTSPLSPSALRVKKRQQQQQQQQQQPSSTTPAHHSAPGIVPSPSKEEEEDDSKALEDLLLHRTPSPANSFKSNITHSPFHHHHHRRNRSTAASAPSSPTKPPPPLPASVVIPPRSHHRHHRPKTSLTDLATITSRRHRGNEDPTAAAMTPPSLEDFNHAALLRNSAVATQQRRRSSAVAGIGIGIGGGGSGKIGGVGKLGLSAAVRQQLRQRDSIINRGRHQYGSGGGGSRAGSMGKMGGAGGGGGGGGGPIVSNSGRFSNRAGRERKRRSGNGSGAGVGVGVAGGSRLSALGQVGEAGGALVGRDTGVGAEAPGTMEQEERDEEGGSETVTSAHPAAATSGLRIPLSMISNAGAKANFLAPSSQQQPPSLCPPPPPFGSTPSSPSKKFQAGSSGSSGMYGLGSSGFRDDDHFFMGPGKARRPVSVESSPTRFSSMRGTHESVIGAAAAGAERAGAWKTGEVSPVSPGVPPLPRKSEERKTRESSVVGNEAFL</sequence>
<feature type="compositionally biased region" description="Low complexity" evidence="1">
    <location>
        <begin position="994"/>
        <end position="1005"/>
    </location>
</feature>
<feature type="region of interest" description="Disordered" evidence="1">
    <location>
        <begin position="994"/>
        <end position="1032"/>
    </location>
</feature>
<feature type="compositionally biased region" description="Gly residues" evidence="1">
    <location>
        <begin position="763"/>
        <end position="790"/>
    </location>
</feature>
<feature type="compositionally biased region" description="Polar residues" evidence="1">
    <location>
        <begin position="965"/>
        <end position="976"/>
    </location>
</feature>
<feature type="compositionally biased region" description="Basic residues" evidence="1">
    <location>
        <begin position="617"/>
        <end position="627"/>
    </location>
</feature>
<dbReference type="Pfam" id="PF05345">
    <property type="entry name" value="He_PIG"/>
    <property type="match status" value="1"/>
</dbReference>
<feature type="region of interest" description="Disordered" evidence="1">
    <location>
        <begin position="758"/>
        <end position="818"/>
    </location>
</feature>
<feature type="compositionally biased region" description="Polar residues" evidence="1">
    <location>
        <begin position="465"/>
        <end position="485"/>
    </location>
</feature>
<feature type="compositionally biased region" description="Acidic residues" evidence="1">
    <location>
        <begin position="504"/>
        <end position="517"/>
    </location>
</feature>
<evidence type="ECO:0000313" key="3">
    <source>
        <dbReference type="Proteomes" id="UP001175001"/>
    </source>
</evidence>